<evidence type="ECO:0000313" key="1">
    <source>
        <dbReference type="EMBL" id="CAK5077341.1"/>
    </source>
</evidence>
<gene>
    <name evidence="1" type="ORF">MENTE1834_LOCUS24252</name>
</gene>
<protein>
    <submittedName>
        <fullName evidence="1">Uncharacterized protein</fullName>
    </submittedName>
</protein>
<proteinExistence type="predicted"/>
<name>A0ACB0ZG96_MELEN</name>
<comment type="caution">
    <text evidence="1">The sequence shown here is derived from an EMBL/GenBank/DDBJ whole genome shotgun (WGS) entry which is preliminary data.</text>
</comment>
<accession>A0ACB0ZG96</accession>
<sequence length="56" mass="6145">MVDKSEIPSSPTYHTRSIPLSLIPIPVTFLKGVSKKLFTHTPLPTSQVSLSLGHLF</sequence>
<dbReference type="EMBL" id="CAVMJV010000032">
    <property type="protein sequence ID" value="CAK5077341.1"/>
    <property type="molecule type" value="Genomic_DNA"/>
</dbReference>
<organism evidence="1 2">
    <name type="scientific">Meloidogyne enterolobii</name>
    <name type="common">Root-knot nematode worm</name>
    <name type="synonym">Meloidogyne mayaguensis</name>
    <dbReference type="NCBI Taxonomy" id="390850"/>
    <lineage>
        <taxon>Eukaryota</taxon>
        <taxon>Metazoa</taxon>
        <taxon>Ecdysozoa</taxon>
        <taxon>Nematoda</taxon>
        <taxon>Chromadorea</taxon>
        <taxon>Rhabditida</taxon>
        <taxon>Tylenchina</taxon>
        <taxon>Tylenchomorpha</taxon>
        <taxon>Tylenchoidea</taxon>
        <taxon>Meloidogynidae</taxon>
        <taxon>Meloidogyninae</taxon>
        <taxon>Meloidogyne</taxon>
    </lineage>
</organism>
<keyword evidence="2" id="KW-1185">Reference proteome</keyword>
<dbReference type="Proteomes" id="UP001497535">
    <property type="component" value="Unassembled WGS sequence"/>
</dbReference>
<reference evidence="1" key="1">
    <citation type="submission" date="2023-11" db="EMBL/GenBank/DDBJ databases">
        <authorList>
            <person name="Poullet M."/>
        </authorList>
    </citation>
    <scope>NUCLEOTIDE SEQUENCE</scope>
    <source>
        <strain evidence="1">E1834</strain>
    </source>
</reference>
<evidence type="ECO:0000313" key="2">
    <source>
        <dbReference type="Proteomes" id="UP001497535"/>
    </source>
</evidence>